<protein>
    <submittedName>
        <fullName evidence="1">Uncharacterized protein</fullName>
    </submittedName>
</protein>
<accession>A0ABS0HD66</accession>
<sequence length="94" mass="10124">MSAPAAVASAKALRDDALAVFKGDLEIAKLEVSPGRVKERAMDEAVEMLDSARAIAEENKAVIGATLAALLGWFFREPIRELAERLIDKVRSGD</sequence>
<organism evidence="1 2">
    <name type="scientific">Novosphingobium jiangmenense</name>
    <dbReference type="NCBI Taxonomy" id="2791981"/>
    <lineage>
        <taxon>Bacteria</taxon>
        <taxon>Pseudomonadati</taxon>
        <taxon>Pseudomonadota</taxon>
        <taxon>Alphaproteobacteria</taxon>
        <taxon>Sphingomonadales</taxon>
        <taxon>Sphingomonadaceae</taxon>
        <taxon>Novosphingobium</taxon>
    </lineage>
</organism>
<comment type="caution">
    <text evidence="1">The sequence shown here is derived from an EMBL/GenBank/DDBJ whole genome shotgun (WGS) entry which is preliminary data.</text>
</comment>
<dbReference type="Proteomes" id="UP000600799">
    <property type="component" value="Unassembled WGS sequence"/>
</dbReference>
<evidence type="ECO:0000313" key="2">
    <source>
        <dbReference type="Proteomes" id="UP000600799"/>
    </source>
</evidence>
<reference evidence="1 2" key="1">
    <citation type="submission" date="2020-11" db="EMBL/GenBank/DDBJ databases">
        <title>The genome sequence of Novosphingobium sp. 1Y9A.</title>
        <authorList>
            <person name="Liu Y."/>
        </authorList>
    </citation>
    <scope>NUCLEOTIDE SEQUENCE [LARGE SCALE GENOMIC DNA]</scope>
    <source>
        <strain evidence="1 2">1Y9A</strain>
    </source>
</reference>
<dbReference type="RefSeq" id="WP_196274561.1">
    <property type="nucleotide sequence ID" value="NZ_JADQDC010000002.1"/>
</dbReference>
<keyword evidence="2" id="KW-1185">Reference proteome</keyword>
<gene>
    <name evidence="1" type="ORF">I2488_04240</name>
</gene>
<proteinExistence type="predicted"/>
<dbReference type="EMBL" id="JADQDC010000002">
    <property type="protein sequence ID" value="MBF9150202.1"/>
    <property type="molecule type" value="Genomic_DNA"/>
</dbReference>
<name>A0ABS0HD66_9SPHN</name>
<evidence type="ECO:0000313" key="1">
    <source>
        <dbReference type="EMBL" id="MBF9150202.1"/>
    </source>
</evidence>